<dbReference type="GO" id="GO:0008270">
    <property type="term" value="F:zinc ion binding"/>
    <property type="evidence" value="ECO:0007669"/>
    <property type="project" value="UniProtKB-KW"/>
</dbReference>
<dbReference type="Gene3D" id="1.25.40.950">
    <property type="match status" value="1"/>
</dbReference>
<dbReference type="AlphaFoldDB" id="A0AAD3RB78"/>
<keyword evidence="1" id="KW-0479">Metal-binding</keyword>
<dbReference type="SUPFAM" id="SSF48403">
    <property type="entry name" value="Ankyrin repeat"/>
    <property type="match status" value="1"/>
</dbReference>
<evidence type="ECO:0000256" key="2">
    <source>
        <dbReference type="ARBA" id="ARBA00022833"/>
    </source>
</evidence>
<dbReference type="InterPro" id="IPR037278">
    <property type="entry name" value="ARFGAP/RecO"/>
</dbReference>
<comment type="caution">
    <text evidence="6">The sequence shown here is derived from an EMBL/GenBank/DDBJ whole genome shotgun (WGS) entry which is preliminary data.</text>
</comment>
<evidence type="ECO:0000313" key="7">
    <source>
        <dbReference type="Proteomes" id="UP001279410"/>
    </source>
</evidence>
<dbReference type="SUPFAM" id="SSF57863">
    <property type="entry name" value="ArfGap/RecO-like zinc finger"/>
    <property type="match status" value="1"/>
</dbReference>
<dbReference type="InterPro" id="IPR001164">
    <property type="entry name" value="ArfGAP_dom"/>
</dbReference>
<proteinExistence type="predicted"/>
<dbReference type="Pfam" id="PF01412">
    <property type="entry name" value="ArfGap"/>
    <property type="match status" value="1"/>
</dbReference>
<dbReference type="GO" id="GO:0005096">
    <property type="term" value="F:GTPase activator activity"/>
    <property type="evidence" value="ECO:0007669"/>
    <property type="project" value="InterPro"/>
</dbReference>
<dbReference type="PRINTS" id="PR00405">
    <property type="entry name" value="REVINTRACTNG"/>
</dbReference>
<organism evidence="6 7">
    <name type="scientific">Lates japonicus</name>
    <name type="common">Japanese lates</name>
    <dbReference type="NCBI Taxonomy" id="270547"/>
    <lineage>
        <taxon>Eukaryota</taxon>
        <taxon>Metazoa</taxon>
        <taxon>Chordata</taxon>
        <taxon>Craniata</taxon>
        <taxon>Vertebrata</taxon>
        <taxon>Euteleostomi</taxon>
        <taxon>Actinopterygii</taxon>
        <taxon>Neopterygii</taxon>
        <taxon>Teleostei</taxon>
        <taxon>Neoteleostei</taxon>
        <taxon>Acanthomorphata</taxon>
        <taxon>Carangaria</taxon>
        <taxon>Carangaria incertae sedis</taxon>
        <taxon>Centropomidae</taxon>
        <taxon>Lates</taxon>
    </lineage>
</organism>
<evidence type="ECO:0000256" key="3">
    <source>
        <dbReference type="ARBA" id="ARBA00023043"/>
    </source>
</evidence>
<reference evidence="6" key="1">
    <citation type="submission" date="2022-08" db="EMBL/GenBank/DDBJ databases">
        <title>Genome sequencing of akame (Lates japonicus).</title>
        <authorList>
            <person name="Hashiguchi Y."/>
            <person name="Takahashi H."/>
        </authorList>
    </citation>
    <scope>NUCLEOTIDE SEQUENCE</scope>
    <source>
        <strain evidence="6">Kochi</strain>
    </source>
</reference>
<dbReference type="EMBL" id="BRZM01005236">
    <property type="protein sequence ID" value="GLD62538.1"/>
    <property type="molecule type" value="Genomic_DNA"/>
</dbReference>
<dbReference type="PANTHER" id="PTHR45854:SF4">
    <property type="entry name" value="ARF-GAP WITH SH3 DOMAIN, ANK REPEAT AND PH DOMAIN-CONTAINING PROTEIN 2"/>
    <property type="match status" value="1"/>
</dbReference>
<gene>
    <name evidence="6" type="ORF">AKAME5_002914700</name>
</gene>
<dbReference type="PROSITE" id="PS50115">
    <property type="entry name" value="ARFGAP"/>
    <property type="match status" value="1"/>
</dbReference>
<dbReference type="InterPro" id="IPR038508">
    <property type="entry name" value="ArfGAP_dom_sf"/>
</dbReference>
<evidence type="ECO:0000256" key="1">
    <source>
        <dbReference type="ARBA" id="ARBA00022723"/>
    </source>
</evidence>
<dbReference type="PANTHER" id="PTHR45854">
    <property type="entry name" value="ASAP FAMILY MEMBER"/>
    <property type="match status" value="1"/>
</dbReference>
<protein>
    <submittedName>
        <fullName evidence="6">Arf-GAP with SH3 domain, ANK repeat and PH domain-containing protein 2 isoform X8</fullName>
    </submittedName>
</protein>
<evidence type="ECO:0000256" key="4">
    <source>
        <dbReference type="PROSITE-ProRule" id="PRU00288"/>
    </source>
</evidence>
<dbReference type="Pfam" id="PF16746">
    <property type="entry name" value="BAR_3"/>
    <property type="match status" value="1"/>
</dbReference>
<keyword evidence="2" id="KW-0862">Zinc</keyword>
<dbReference type="SUPFAM" id="SSF103657">
    <property type="entry name" value="BAR/IMD domain-like"/>
    <property type="match status" value="1"/>
</dbReference>
<evidence type="ECO:0000259" key="5">
    <source>
        <dbReference type="PROSITE" id="PS50115"/>
    </source>
</evidence>
<dbReference type="SMART" id="SM00105">
    <property type="entry name" value="ArfGap"/>
    <property type="match status" value="1"/>
</dbReference>
<name>A0AAD3RB78_LATJO</name>
<dbReference type="FunFam" id="1.10.220.150:FF:000002">
    <property type="entry name" value="arf-GAP with SH3 domain, ANK repeat and PH domain-containing protein 1"/>
    <property type="match status" value="1"/>
</dbReference>
<dbReference type="Proteomes" id="UP001279410">
    <property type="component" value="Unassembled WGS sequence"/>
</dbReference>
<dbReference type="Gene3D" id="1.10.220.150">
    <property type="entry name" value="Arf GTPase activating protein"/>
    <property type="match status" value="1"/>
</dbReference>
<evidence type="ECO:0000313" key="6">
    <source>
        <dbReference type="EMBL" id="GLD62538.1"/>
    </source>
</evidence>
<dbReference type="InterPro" id="IPR027267">
    <property type="entry name" value="AH/BAR_dom_sf"/>
</dbReference>
<accession>A0AAD3RB78</accession>
<dbReference type="InterPro" id="IPR043593">
    <property type="entry name" value="ASAP"/>
</dbReference>
<feature type="domain" description="Arf-GAP" evidence="5">
    <location>
        <begin position="160"/>
        <end position="282"/>
    </location>
</feature>
<sequence length="321" mass="36140">MSLPASTKIEKEKKEHARQHGMIRTEISGAEIAEEMEKERRFFQLQMCEYLLKVNEIKIKKGVDLLQNLIKYFHAQCNFFQDGLKAVDNLKPSIEKLATDLHTIKQVQDEERKQLTQLRDVLKSALQVEQKENSKEEALNQAFKGDQHVGENNIVQELTKAILGEVKRMTGNDVCCDCGAPNPTWLSTNLGILTCIECSGIHRELGVHYSRIQSLTLDVLSTSELLLAKNVGNAGFNEIMEACLSAENAVKPNPASDMQARKDFITAKYTEKRFARKKCPDPTSRLHTLCDAVKARDIFSLIQVYAEGVDLMEPIPLANGH</sequence>
<keyword evidence="3" id="KW-0040">ANK repeat</keyword>
<dbReference type="InterPro" id="IPR004148">
    <property type="entry name" value="BAR_dom"/>
</dbReference>
<keyword evidence="4" id="KW-0863">Zinc-finger</keyword>
<dbReference type="Gene3D" id="1.20.1270.60">
    <property type="entry name" value="Arfaptin homology (AH) domain/BAR domain"/>
    <property type="match status" value="1"/>
</dbReference>
<feature type="non-terminal residue" evidence="6">
    <location>
        <position position="1"/>
    </location>
</feature>
<dbReference type="InterPro" id="IPR036770">
    <property type="entry name" value="Ankyrin_rpt-contain_sf"/>
</dbReference>
<dbReference type="GO" id="GO:0005737">
    <property type="term" value="C:cytoplasm"/>
    <property type="evidence" value="ECO:0007669"/>
    <property type="project" value="InterPro"/>
</dbReference>
<keyword evidence="7" id="KW-1185">Reference proteome</keyword>